<proteinExistence type="predicted"/>
<sequence length="333" mass="33561">MTYSVGGLIQATDYNGFANDTVGANVNSIWGAGTGDAGYGQSTTLSTVSAGGVVTATQWASLVNRISSMASHQGTTITSRTAPVAGNTIQVLAAVNADLTAITNARGNAAANGTQYGTFTGAVSKTTATGSGTTPWTITFTHTITFASAAAARYFFNAGGRIKWETSKTSTGTVADAEWNDLANTLAGDIFITGGTGTQTIAGTAYTGTTKVGGTGTPTTLLTTTGWYDLTTTDTTIYKQFADTAPYTGQFIQINAKTAGTGTQLVLTTTWVDPGGSPVGSTDQISGGTAVSSPATSIGAATAPTTLVTYFPPSSTYLTEATWGTPTIAATAA</sequence>
<accession>A0A6J5LUD3</accession>
<organism evidence="1">
    <name type="scientific">uncultured Caudovirales phage</name>
    <dbReference type="NCBI Taxonomy" id="2100421"/>
    <lineage>
        <taxon>Viruses</taxon>
        <taxon>Duplodnaviria</taxon>
        <taxon>Heunggongvirae</taxon>
        <taxon>Uroviricota</taxon>
        <taxon>Caudoviricetes</taxon>
        <taxon>Peduoviridae</taxon>
        <taxon>Maltschvirus</taxon>
        <taxon>Maltschvirus maltsch</taxon>
    </lineage>
</organism>
<gene>
    <name evidence="1" type="ORF">UFOVP328_221</name>
</gene>
<protein>
    <submittedName>
        <fullName evidence="1">Uncharacterized protein</fullName>
    </submittedName>
</protein>
<name>A0A6J5LUD3_9CAUD</name>
<reference evidence="1" key="1">
    <citation type="submission" date="2020-04" db="EMBL/GenBank/DDBJ databases">
        <authorList>
            <person name="Chiriac C."/>
            <person name="Salcher M."/>
            <person name="Ghai R."/>
            <person name="Kavagutti S V."/>
        </authorList>
    </citation>
    <scope>NUCLEOTIDE SEQUENCE</scope>
</reference>
<evidence type="ECO:0000313" key="1">
    <source>
        <dbReference type="EMBL" id="CAB4138028.1"/>
    </source>
</evidence>
<dbReference type="EMBL" id="LR796341">
    <property type="protein sequence ID" value="CAB4138028.1"/>
    <property type="molecule type" value="Genomic_DNA"/>
</dbReference>